<dbReference type="GO" id="GO:0022857">
    <property type="term" value="F:transmembrane transporter activity"/>
    <property type="evidence" value="ECO:0007669"/>
    <property type="project" value="InterPro"/>
</dbReference>
<evidence type="ECO:0000313" key="11">
    <source>
        <dbReference type="Proteomes" id="UP000625079"/>
    </source>
</evidence>
<evidence type="ECO:0000256" key="5">
    <source>
        <dbReference type="ARBA" id="ARBA00023136"/>
    </source>
</evidence>
<dbReference type="Proteomes" id="UP000593880">
    <property type="component" value="Chromosome"/>
</dbReference>
<name>A0A410V233_9BRAD</name>
<evidence type="ECO:0000313" key="8">
    <source>
        <dbReference type="EMBL" id="GGI19693.1"/>
    </source>
</evidence>
<keyword evidence="10" id="KW-1185">Reference proteome</keyword>
<evidence type="ECO:0000256" key="7">
    <source>
        <dbReference type="SAM" id="Phobius"/>
    </source>
</evidence>
<dbReference type="Proteomes" id="UP000625079">
    <property type="component" value="Unassembled WGS sequence"/>
</dbReference>
<keyword evidence="3 7" id="KW-0812">Transmembrane</keyword>
<feature type="compositionally biased region" description="Polar residues" evidence="6">
    <location>
        <begin position="343"/>
        <end position="352"/>
    </location>
</feature>
<feature type="transmembrane region" description="Helical" evidence="7">
    <location>
        <begin position="32"/>
        <end position="53"/>
    </location>
</feature>
<gene>
    <name evidence="8" type="ORF">GCM10010987_05630</name>
    <name evidence="9" type="ORF">XH86_08565</name>
</gene>
<feature type="transmembrane region" description="Helical" evidence="7">
    <location>
        <begin position="205"/>
        <end position="228"/>
    </location>
</feature>
<dbReference type="RefSeq" id="WP_128964398.1">
    <property type="nucleotide sequence ID" value="NZ_BMHC01000001.1"/>
</dbReference>
<evidence type="ECO:0000256" key="1">
    <source>
        <dbReference type="ARBA" id="ARBA00004651"/>
    </source>
</evidence>
<evidence type="ECO:0000256" key="4">
    <source>
        <dbReference type="ARBA" id="ARBA00022989"/>
    </source>
</evidence>
<reference evidence="8" key="1">
    <citation type="journal article" date="2014" name="Int. J. Syst. Evol. Microbiol.">
        <title>Complete genome sequence of Corynebacterium casei LMG S-19264T (=DSM 44701T), isolated from a smear-ripened cheese.</title>
        <authorList>
            <consortium name="US DOE Joint Genome Institute (JGI-PGF)"/>
            <person name="Walter F."/>
            <person name="Albersmeier A."/>
            <person name="Kalinowski J."/>
            <person name="Ruckert C."/>
        </authorList>
    </citation>
    <scope>NUCLEOTIDE SEQUENCE</scope>
    <source>
        <strain evidence="8">CGMCC 1.15034</strain>
    </source>
</reference>
<dbReference type="PANTHER" id="PTHR32196:SF15">
    <property type="entry name" value="SUGAR ABC TRANSPORTER PERMEASE PROTEIN"/>
    <property type="match status" value="1"/>
</dbReference>
<keyword evidence="2" id="KW-1003">Cell membrane</keyword>
<feature type="transmembrane region" description="Helical" evidence="7">
    <location>
        <begin position="289"/>
        <end position="308"/>
    </location>
</feature>
<dbReference type="OrthoDB" id="9784538at2"/>
<evidence type="ECO:0000256" key="6">
    <source>
        <dbReference type="SAM" id="MobiDB-lite"/>
    </source>
</evidence>
<evidence type="ECO:0000313" key="9">
    <source>
        <dbReference type="EMBL" id="QOZ58779.1"/>
    </source>
</evidence>
<dbReference type="PANTHER" id="PTHR32196">
    <property type="entry name" value="ABC TRANSPORTER PERMEASE PROTEIN YPHD-RELATED-RELATED"/>
    <property type="match status" value="1"/>
</dbReference>
<evidence type="ECO:0000313" key="10">
    <source>
        <dbReference type="Proteomes" id="UP000593880"/>
    </source>
</evidence>
<protein>
    <submittedName>
        <fullName evidence="8 9">ABC transporter permease</fullName>
    </submittedName>
</protein>
<feature type="transmembrane region" description="Helical" evidence="7">
    <location>
        <begin position="7"/>
        <end position="26"/>
    </location>
</feature>
<keyword evidence="5 7" id="KW-0472">Membrane</keyword>
<reference evidence="9 10" key="2">
    <citation type="submission" date="2018-06" db="EMBL/GenBank/DDBJ databases">
        <title>Comparative genomics of rhizobia nodulating Arachis hypogaea in China.</title>
        <authorList>
            <person name="Li Y."/>
        </authorList>
    </citation>
    <scope>NUCLEOTIDE SEQUENCE [LARGE SCALE GENOMIC DNA]</scope>
    <source>
        <strain evidence="9 10">CCBAU 51658</strain>
    </source>
</reference>
<dbReference type="EMBL" id="CP030057">
    <property type="protein sequence ID" value="QOZ58779.1"/>
    <property type="molecule type" value="Genomic_DNA"/>
</dbReference>
<accession>A0A410V233</accession>
<feature type="transmembrane region" description="Helical" evidence="7">
    <location>
        <begin position="60"/>
        <end position="80"/>
    </location>
</feature>
<evidence type="ECO:0000256" key="3">
    <source>
        <dbReference type="ARBA" id="ARBA00022692"/>
    </source>
</evidence>
<feature type="transmembrane region" description="Helical" evidence="7">
    <location>
        <begin position="86"/>
        <end position="106"/>
    </location>
</feature>
<feature type="transmembrane region" description="Helical" evidence="7">
    <location>
        <begin position="151"/>
        <end position="177"/>
    </location>
</feature>
<dbReference type="Pfam" id="PF02653">
    <property type="entry name" value="BPD_transp_2"/>
    <property type="match status" value="1"/>
</dbReference>
<reference evidence="8" key="3">
    <citation type="submission" date="2022-12" db="EMBL/GenBank/DDBJ databases">
        <authorList>
            <person name="Sun Q."/>
            <person name="Zhou Y."/>
        </authorList>
    </citation>
    <scope>NUCLEOTIDE SEQUENCE</scope>
    <source>
        <strain evidence="8">CGMCC 1.15034</strain>
    </source>
</reference>
<keyword evidence="4 7" id="KW-1133">Transmembrane helix</keyword>
<evidence type="ECO:0000256" key="2">
    <source>
        <dbReference type="ARBA" id="ARBA00022475"/>
    </source>
</evidence>
<proteinExistence type="predicted"/>
<dbReference type="CDD" id="cd06579">
    <property type="entry name" value="TM_PBP1_transp_AraH_like"/>
    <property type="match status" value="1"/>
</dbReference>
<comment type="subcellular location">
    <subcellularLocation>
        <location evidence="1">Cell membrane</location>
        <topology evidence="1">Multi-pass membrane protein</topology>
    </subcellularLocation>
</comment>
<feature type="transmembrane region" description="Helical" evidence="7">
    <location>
        <begin position="113"/>
        <end position="131"/>
    </location>
</feature>
<sequence length="352" mass="36843">MTKKELGLAVLLVVISAITGIINPAFLSLVNLLNMANLIGLFGVFALGEGLVIITGGIDLSLGSMFALLGVVFIDLLTTYQVPWPLALLLVLLGGVALGAIQGFLITRLKMQPFIVTLCGLLIYRGTARYYTSDSTRGFGYGDEAATLSNIASGNVAGIPNTFIFLVILALILGVLLHRSVYGRWLYAVGKNEEAARFSGISTNLVIAAAYIISGGLAGVSTVMFVFYTNSVSPSSFGNFYELYAIAAAVLGGCSLRGGEGSILGIVLGTALLQVLQNLVNILGIPNSLNFAVMGSVILIGVLADRQLQTRRQRKMALASMVRTPSKATTSQGESGAPRGSAALTTGTGDRR</sequence>
<dbReference type="GO" id="GO:0005886">
    <property type="term" value="C:plasma membrane"/>
    <property type="evidence" value="ECO:0007669"/>
    <property type="project" value="UniProtKB-SubCell"/>
</dbReference>
<dbReference type="AlphaFoldDB" id="A0A410V233"/>
<dbReference type="EMBL" id="BMHC01000001">
    <property type="protein sequence ID" value="GGI19693.1"/>
    <property type="molecule type" value="Genomic_DNA"/>
</dbReference>
<organism evidence="8 11">
    <name type="scientific">Bradyrhizobium guangdongense</name>
    <dbReference type="NCBI Taxonomy" id="1325090"/>
    <lineage>
        <taxon>Bacteria</taxon>
        <taxon>Pseudomonadati</taxon>
        <taxon>Pseudomonadota</taxon>
        <taxon>Alphaproteobacteria</taxon>
        <taxon>Hyphomicrobiales</taxon>
        <taxon>Nitrobacteraceae</taxon>
        <taxon>Bradyrhizobium</taxon>
    </lineage>
</organism>
<feature type="region of interest" description="Disordered" evidence="6">
    <location>
        <begin position="317"/>
        <end position="352"/>
    </location>
</feature>
<dbReference type="InterPro" id="IPR001851">
    <property type="entry name" value="ABC_transp_permease"/>
</dbReference>